<protein>
    <submittedName>
        <fullName evidence="1">Uncharacterized protein</fullName>
    </submittedName>
</protein>
<keyword evidence="2" id="KW-1185">Reference proteome</keyword>
<dbReference type="AlphaFoldDB" id="A0A4C1YUI3"/>
<dbReference type="EMBL" id="BGZK01001388">
    <property type="protein sequence ID" value="GBP78840.1"/>
    <property type="molecule type" value="Genomic_DNA"/>
</dbReference>
<reference evidence="1 2" key="1">
    <citation type="journal article" date="2019" name="Commun. Biol.">
        <title>The bagworm genome reveals a unique fibroin gene that provides high tensile strength.</title>
        <authorList>
            <person name="Kono N."/>
            <person name="Nakamura H."/>
            <person name="Ohtoshi R."/>
            <person name="Tomita M."/>
            <person name="Numata K."/>
            <person name="Arakawa K."/>
        </authorList>
    </citation>
    <scope>NUCLEOTIDE SEQUENCE [LARGE SCALE GENOMIC DNA]</scope>
</reference>
<name>A0A4C1YUI3_EUMVA</name>
<accession>A0A4C1YUI3</accession>
<organism evidence="1 2">
    <name type="scientific">Eumeta variegata</name>
    <name type="common">Bagworm moth</name>
    <name type="synonym">Eumeta japonica</name>
    <dbReference type="NCBI Taxonomy" id="151549"/>
    <lineage>
        <taxon>Eukaryota</taxon>
        <taxon>Metazoa</taxon>
        <taxon>Ecdysozoa</taxon>
        <taxon>Arthropoda</taxon>
        <taxon>Hexapoda</taxon>
        <taxon>Insecta</taxon>
        <taxon>Pterygota</taxon>
        <taxon>Neoptera</taxon>
        <taxon>Endopterygota</taxon>
        <taxon>Lepidoptera</taxon>
        <taxon>Glossata</taxon>
        <taxon>Ditrysia</taxon>
        <taxon>Tineoidea</taxon>
        <taxon>Psychidae</taxon>
        <taxon>Oiketicinae</taxon>
        <taxon>Eumeta</taxon>
    </lineage>
</organism>
<evidence type="ECO:0000313" key="1">
    <source>
        <dbReference type="EMBL" id="GBP78840.1"/>
    </source>
</evidence>
<comment type="caution">
    <text evidence="1">The sequence shown here is derived from an EMBL/GenBank/DDBJ whole genome shotgun (WGS) entry which is preliminary data.</text>
</comment>
<sequence>MDSGFSGIFPERAAGKSGMQHKCCAGGRAPNDNLKVLCRRSRLRDTSPNIGIYSKPTRVELWAKVKAAMRLSNYGGEDMTVDACIKYIQCYKFFI</sequence>
<gene>
    <name evidence="1" type="ORF">EVAR_103401_1</name>
</gene>
<proteinExistence type="predicted"/>
<evidence type="ECO:0000313" key="2">
    <source>
        <dbReference type="Proteomes" id="UP000299102"/>
    </source>
</evidence>
<dbReference type="Proteomes" id="UP000299102">
    <property type="component" value="Unassembled WGS sequence"/>
</dbReference>